<dbReference type="SUPFAM" id="SSF53271">
    <property type="entry name" value="PRTase-like"/>
    <property type="match status" value="1"/>
</dbReference>
<dbReference type="GO" id="GO:0005737">
    <property type="term" value="C:cytoplasm"/>
    <property type="evidence" value="ECO:0007669"/>
    <property type="project" value="TreeGrafter"/>
</dbReference>
<dbReference type="EMBL" id="MIGC01000510">
    <property type="protein sequence ID" value="PHJ24847.1"/>
    <property type="molecule type" value="Genomic_DNA"/>
</dbReference>
<evidence type="ECO:0000313" key="11">
    <source>
        <dbReference type="Proteomes" id="UP000221165"/>
    </source>
</evidence>
<dbReference type="GO" id="GO:0046132">
    <property type="term" value="P:pyrimidine ribonucleoside biosynthetic process"/>
    <property type="evidence" value="ECO:0007669"/>
    <property type="project" value="TreeGrafter"/>
</dbReference>
<evidence type="ECO:0000256" key="3">
    <source>
        <dbReference type="ARBA" id="ARBA00006340"/>
    </source>
</evidence>
<dbReference type="GeneID" id="94424730"/>
<evidence type="ECO:0000256" key="1">
    <source>
        <dbReference type="ARBA" id="ARBA00003769"/>
    </source>
</evidence>
<dbReference type="GO" id="GO:0044205">
    <property type="term" value="P:'de novo' UMP biosynthetic process"/>
    <property type="evidence" value="ECO:0007669"/>
    <property type="project" value="UniProtKB-UniPathway"/>
</dbReference>
<evidence type="ECO:0000256" key="4">
    <source>
        <dbReference type="ARBA" id="ARBA00011738"/>
    </source>
</evidence>
<evidence type="ECO:0000256" key="2">
    <source>
        <dbReference type="ARBA" id="ARBA00004889"/>
    </source>
</evidence>
<gene>
    <name evidence="10" type="ORF">CSUI_001313</name>
</gene>
<evidence type="ECO:0000256" key="5">
    <source>
        <dbReference type="ARBA" id="ARBA00011971"/>
    </source>
</evidence>
<organism evidence="10 11">
    <name type="scientific">Cystoisospora suis</name>
    <dbReference type="NCBI Taxonomy" id="483139"/>
    <lineage>
        <taxon>Eukaryota</taxon>
        <taxon>Sar</taxon>
        <taxon>Alveolata</taxon>
        <taxon>Apicomplexa</taxon>
        <taxon>Conoidasida</taxon>
        <taxon>Coccidia</taxon>
        <taxon>Eucoccidiorida</taxon>
        <taxon>Eimeriorina</taxon>
        <taxon>Sarcocystidae</taxon>
        <taxon>Cystoisospora</taxon>
    </lineage>
</organism>
<dbReference type="InterPro" id="IPR000836">
    <property type="entry name" value="PRTase_dom"/>
</dbReference>
<feature type="domain" description="Phosphoribosyltransferase" evidence="9">
    <location>
        <begin position="80"/>
        <end position="224"/>
    </location>
</feature>
<dbReference type="OrthoDB" id="5553476at2759"/>
<keyword evidence="7 10" id="KW-0808">Transferase</keyword>
<keyword evidence="6 10" id="KW-0328">Glycosyltransferase</keyword>
<name>A0A2C6L971_9APIC</name>
<comment type="function">
    <text evidence="1">Catalyzes the transfer of a ribosyl phosphate group from 5-phosphoribose 1-diphosphate to orotate, leading to the formation of orotidine monophosphate (OMP).</text>
</comment>
<dbReference type="PANTHER" id="PTHR46683">
    <property type="entry name" value="OROTATE PHOSPHORIBOSYLTRANSFERASE 1-RELATED"/>
    <property type="match status" value="1"/>
</dbReference>
<reference evidence="10 11" key="1">
    <citation type="journal article" date="2017" name="Int. J. Parasitol.">
        <title>The genome of the protozoan parasite Cystoisospora suis and a reverse vaccinology approach to identify vaccine candidates.</title>
        <authorList>
            <person name="Palmieri N."/>
            <person name="Shrestha A."/>
            <person name="Ruttkowski B."/>
            <person name="Beck T."/>
            <person name="Vogl C."/>
            <person name="Tomley F."/>
            <person name="Blake D.P."/>
            <person name="Joachim A."/>
        </authorList>
    </citation>
    <scope>NUCLEOTIDE SEQUENCE [LARGE SCALE GENOMIC DNA]</scope>
    <source>
        <strain evidence="10 11">Wien I</strain>
    </source>
</reference>
<accession>A0A2C6L971</accession>
<dbReference type="PANTHER" id="PTHR46683:SF1">
    <property type="entry name" value="OROTATE PHOSPHORIBOSYLTRANSFERASE 1-RELATED"/>
    <property type="match status" value="1"/>
</dbReference>
<dbReference type="VEuPathDB" id="ToxoDB:CSUI_001313"/>
<evidence type="ECO:0000256" key="7">
    <source>
        <dbReference type="ARBA" id="ARBA00022679"/>
    </source>
</evidence>
<sequence>MSELAPSASDSVSGVETRALTRVLSSGKEEPLMSESAGEGRLDAVQRELLLLAYNHGALKFGEFNLKSGRKSPFFFNAGMFGNGQAMETISKAYATRIVQSGIQYDVLFGPAYKGIPLVSCTAMALNRIYSHPAPFIYDRKEAKDHGEGGTIVGALNELKPKLVPGTTDQYRPARVLVLDDVLTSGTAIRGNLKVLKELQPDIEVAGMCVMLDRQERVSEDSNLAAAQQLELDYSTKVMSVLTIGDMLLFLDELIASGENLEASSTLQKARNDLLEYRRVYGVTDELPTDVL</sequence>
<evidence type="ECO:0000256" key="6">
    <source>
        <dbReference type="ARBA" id="ARBA00022676"/>
    </source>
</evidence>
<dbReference type="InterPro" id="IPR004467">
    <property type="entry name" value="Or_phspho_trans_dom"/>
</dbReference>
<comment type="subunit">
    <text evidence="4">Homodimer.</text>
</comment>
<keyword evidence="8" id="KW-0665">Pyrimidine biosynthesis</keyword>
<keyword evidence="11" id="KW-1185">Reference proteome</keyword>
<dbReference type="AlphaFoldDB" id="A0A2C6L971"/>
<dbReference type="Proteomes" id="UP000221165">
    <property type="component" value="Unassembled WGS sequence"/>
</dbReference>
<evidence type="ECO:0000313" key="10">
    <source>
        <dbReference type="EMBL" id="PHJ24847.1"/>
    </source>
</evidence>
<comment type="similarity">
    <text evidence="3">Belongs to the purine/pyrimidine phosphoribosyltransferase family. PyrE subfamily.</text>
</comment>
<dbReference type="HAMAP" id="MF_01208">
    <property type="entry name" value="PyrE"/>
    <property type="match status" value="1"/>
</dbReference>
<dbReference type="GO" id="GO:0004588">
    <property type="term" value="F:orotate phosphoribosyltransferase activity"/>
    <property type="evidence" value="ECO:0007669"/>
    <property type="project" value="UniProtKB-EC"/>
</dbReference>
<dbReference type="Gene3D" id="3.40.50.2020">
    <property type="match status" value="1"/>
</dbReference>
<dbReference type="InterPro" id="IPR029057">
    <property type="entry name" value="PRTase-like"/>
</dbReference>
<proteinExistence type="inferred from homology"/>
<protein>
    <recommendedName>
        <fullName evidence="5">orotate phosphoribosyltransferase</fullName>
        <ecNumber evidence="5">2.4.2.10</ecNumber>
    </recommendedName>
</protein>
<dbReference type="GO" id="GO:0006207">
    <property type="term" value="P:'de novo' pyrimidine nucleobase biosynthetic process"/>
    <property type="evidence" value="ECO:0007669"/>
    <property type="project" value="TreeGrafter"/>
</dbReference>
<evidence type="ECO:0000256" key="8">
    <source>
        <dbReference type="ARBA" id="ARBA00022975"/>
    </source>
</evidence>
<dbReference type="RefSeq" id="XP_067926519.1">
    <property type="nucleotide sequence ID" value="XM_068061519.1"/>
</dbReference>
<evidence type="ECO:0000259" key="9">
    <source>
        <dbReference type="Pfam" id="PF00156"/>
    </source>
</evidence>
<dbReference type="EC" id="2.4.2.10" evidence="5"/>
<dbReference type="InterPro" id="IPR023031">
    <property type="entry name" value="OPRT"/>
</dbReference>
<dbReference type="UniPathway" id="UPA00070">
    <property type="reaction ID" value="UER00119"/>
</dbReference>
<dbReference type="Pfam" id="PF00156">
    <property type="entry name" value="Pribosyltran"/>
    <property type="match status" value="1"/>
</dbReference>
<dbReference type="NCBIfam" id="TIGR00336">
    <property type="entry name" value="pyrE"/>
    <property type="match status" value="1"/>
</dbReference>
<dbReference type="CDD" id="cd06223">
    <property type="entry name" value="PRTases_typeI"/>
    <property type="match status" value="1"/>
</dbReference>
<comment type="pathway">
    <text evidence="2">Pyrimidine metabolism; UMP biosynthesis via de novo pathway; UMP from orotate: step 1/2.</text>
</comment>
<comment type="caution">
    <text evidence="10">The sequence shown here is derived from an EMBL/GenBank/DDBJ whole genome shotgun (WGS) entry which is preliminary data.</text>
</comment>